<organism evidence="1 2">
    <name type="scientific">Chryseobacterium defluvii</name>
    <dbReference type="NCBI Taxonomy" id="160396"/>
    <lineage>
        <taxon>Bacteria</taxon>
        <taxon>Pseudomonadati</taxon>
        <taxon>Bacteroidota</taxon>
        <taxon>Flavobacteriia</taxon>
        <taxon>Flavobacteriales</taxon>
        <taxon>Weeksellaceae</taxon>
        <taxon>Chryseobacterium group</taxon>
        <taxon>Chryseobacterium</taxon>
    </lineage>
</organism>
<evidence type="ECO:0000313" key="2">
    <source>
        <dbReference type="Proteomes" id="UP000272428"/>
    </source>
</evidence>
<keyword evidence="2" id="KW-1185">Reference proteome</keyword>
<sequence>MRKIVLSLVTVGAILSSCHNESGLPTTEDQKTNPSAMMKAGLSSMPIEDKRIYLESIMMNSAKYIVFEAQRSAESRNTIYSELEKNIDGDDNALVEIFYKNIPALFNNVDFKNSLASFDDLEGSKYFPQIFIYNYKNLKSAGQIGTSNPILTVFYTGDETQTSAKAYKLNASGNWEFVKMVDEQTLNNEEIWVVSLNETFVNAIDLSVLPKDAVPPVLKGPSGPPPPPDDRCEDGTNYWPYFEYMTIRKHNESFFAGKSDIWTKTYTAWNTPNSVNPCNSTLPRIMWTNNSSGEIFIRKFMRYMIPNTSLYVVCGYAGSWDPGPFNAGGWQGDAFNYVIFEKDSWPTGIRFTDINNNGFNGSYQYRSADNYYDKGIILHWSSTGPHMNGYSRDISGQIKFNSRL</sequence>
<protein>
    <submittedName>
        <fullName evidence="1">Uncharacterized protein</fullName>
    </submittedName>
</protein>
<dbReference type="EMBL" id="RBXB01000003">
    <property type="protein sequence ID" value="RKS96283.1"/>
    <property type="molecule type" value="Genomic_DNA"/>
</dbReference>
<dbReference type="PROSITE" id="PS51257">
    <property type="entry name" value="PROKAR_LIPOPROTEIN"/>
    <property type="match status" value="1"/>
</dbReference>
<comment type="caution">
    <text evidence="1">The sequence shown here is derived from an EMBL/GenBank/DDBJ whole genome shotgun (WGS) entry which is preliminary data.</text>
</comment>
<dbReference type="OrthoDB" id="1445468at2"/>
<dbReference type="Proteomes" id="UP000272428">
    <property type="component" value="Unassembled WGS sequence"/>
</dbReference>
<evidence type="ECO:0000313" key="1">
    <source>
        <dbReference type="EMBL" id="RKS96283.1"/>
    </source>
</evidence>
<dbReference type="AlphaFoldDB" id="A0A495S8T1"/>
<accession>A0A495S8T1</accession>
<name>A0A495S8T1_9FLAO</name>
<reference evidence="1 2" key="1">
    <citation type="submission" date="2018-10" db="EMBL/GenBank/DDBJ databases">
        <title>Genomic Encyclopedia of Archaeal and Bacterial Type Strains, Phase II (KMG-II): from individual species to whole genera.</title>
        <authorList>
            <person name="Goeker M."/>
        </authorList>
    </citation>
    <scope>NUCLEOTIDE SEQUENCE [LARGE SCALE GENOMIC DNA]</scope>
    <source>
        <strain evidence="1 2">DSM 14219</strain>
    </source>
</reference>
<proteinExistence type="predicted"/>
<dbReference type="RefSeq" id="WP_121462296.1">
    <property type="nucleotide sequence ID" value="NZ_RBXB01000003.1"/>
</dbReference>
<gene>
    <name evidence="1" type="ORF">BCF58_2706</name>
</gene>